<organism evidence="7 8">
    <name type="scientific">Arabidopsis thaliana</name>
    <name type="common">Mouse-ear cress</name>
    <dbReference type="NCBI Taxonomy" id="3702"/>
    <lineage>
        <taxon>Eukaryota</taxon>
        <taxon>Viridiplantae</taxon>
        <taxon>Streptophyta</taxon>
        <taxon>Embryophyta</taxon>
        <taxon>Tracheophyta</taxon>
        <taxon>Spermatophyta</taxon>
        <taxon>Magnoliopsida</taxon>
        <taxon>eudicotyledons</taxon>
        <taxon>Gunneridae</taxon>
        <taxon>Pentapetalae</taxon>
        <taxon>rosids</taxon>
        <taxon>malvids</taxon>
        <taxon>Brassicales</taxon>
        <taxon>Brassicaceae</taxon>
        <taxon>Camelineae</taxon>
        <taxon>Arabidopsis</taxon>
    </lineage>
</organism>
<keyword evidence="1" id="KW-0479">Metal-binding</keyword>
<sequence length="309" mass="35725">MEEITYSWLVDKICTKMKIDESTMKLKLSYIPTGVKPPTYLYIRDDDDVYVYLTTLDEEKSRSVLHVEVGNELEMVDVNEQQSRVQRKSSVGVNYEEENFGGLDNDDRANVGAITLYANEPLGEQLAEPLETLEPLQPLEPLRDVDNGVDSNLSMTKENDVAQKLPVIELNTYELQYSVIGRDGKTYVVDLRNKSCYCRCFDLDKYPCVHAIAAVMTHLKQKDRSEEVKSLYDLITKYYFVEMWVMAYVRTIYPVPHKSEWVIPSEIQELFAYPPVHVVKKGRVQETRHPSVGERRPKNKRVKGRNLES</sequence>
<gene>
    <name evidence="7" type="ORF">AT9943_LOCUS6514</name>
</gene>
<dbReference type="AlphaFoldDB" id="A0A7G2E8S9"/>
<evidence type="ECO:0000256" key="3">
    <source>
        <dbReference type="ARBA" id="ARBA00022833"/>
    </source>
</evidence>
<dbReference type="InterPro" id="IPR018290">
    <property type="entry name" value="MULE_transposase_N"/>
</dbReference>
<evidence type="ECO:0000256" key="5">
    <source>
        <dbReference type="SAM" id="MobiDB-lite"/>
    </source>
</evidence>
<evidence type="ECO:0000259" key="6">
    <source>
        <dbReference type="PROSITE" id="PS50966"/>
    </source>
</evidence>
<accession>A0A7G2E8S9</accession>
<dbReference type="PROSITE" id="PS50966">
    <property type="entry name" value="ZF_SWIM"/>
    <property type="match status" value="1"/>
</dbReference>
<reference evidence="7 8" key="1">
    <citation type="submission" date="2020-09" db="EMBL/GenBank/DDBJ databases">
        <authorList>
            <person name="Ashkenazy H."/>
        </authorList>
    </citation>
    <scope>NUCLEOTIDE SEQUENCE [LARGE SCALE GENOMIC DNA]</scope>
    <source>
        <strain evidence="8">cv. Cdm-0</strain>
    </source>
</reference>
<dbReference type="EMBL" id="LR881467">
    <property type="protein sequence ID" value="CAD5318278.1"/>
    <property type="molecule type" value="Genomic_DNA"/>
</dbReference>
<evidence type="ECO:0000256" key="1">
    <source>
        <dbReference type="ARBA" id="ARBA00022723"/>
    </source>
</evidence>
<evidence type="ECO:0000313" key="8">
    <source>
        <dbReference type="Proteomes" id="UP000516314"/>
    </source>
</evidence>
<keyword evidence="3" id="KW-0862">Zinc</keyword>
<feature type="region of interest" description="Disordered" evidence="5">
    <location>
        <begin position="284"/>
        <end position="309"/>
    </location>
</feature>
<feature type="compositionally biased region" description="Basic and acidic residues" evidence="5">
    <location>
        <begin position="284"/>
        <end position="296"/>
    </location>
</feature>
<proteinExistence type="predicted"/>
<dbReference type="SMART" id="SM00575">
    <property type="entry name" value="ZnF_PMZ"/>
    <property type="match status" value="1"/>
</dbReference>
<dbReference type="InterPro" id="IPR007527">
    <property type="entry name" value="Znf_SWIM"/>
</dbReference>
<dbReference type="GO" id="GO:0008270">
    <property type="term" value="F:zinc ion binding"/>
    <property type="evidence" value="ECO:0007669"/>
    <property type="project" value="UniProtKB-KW"/>
</dbReference>
<dbReference type="Pfam" id="PF10532">
    <property type="entry name" value="Plant_all_beta"/>
    <property type="match status" value="1"/>
</dbReference>
<feature type="compositionally biased region" description="Basic residues" evidence="5">
    <location>
        <begin position="297"/>
        <end position="309"/>
    </location>
</feature>
<evidence type="ECO:0000256" key="4">
    <source>
        <dbReference type="PROSITE-ProRule" id="PRU00325"/>
    </source>
</evidence>
<evidence type="ECO:0000313" key="7">
    <source>
        <dbReference type="EMBL" id="CAD5318278.1"/>
    </source>
</evidence>
<dbReference type="Pfam" id="PF04434">
    <property type="entry name" value="SWIM"/>
    <property type="match status" value="1"/>
</dbReference>
<evidence type="ECO:0000256" key="2">
    <source>
        <dbReference type="ARBA" id="ARBA00022771"/>
    </source>
</evidence>
<name>A0A7G2E8S9_ARATH</name>
<dbReference type="InterPro" id="IPR006564">
    <property type="entry name" value="Znf_PMZ"/>
</dbReference>
<feature type="domain" description="SWIM-type" evidence="6">
    <location>
        <begin position="187"/>
        <end position="219"/>
    </location>
</feature>
<protein>
    <submittedName>
        <fullName evidence="7">(thale cress) hypothetical protein</fullName>
    </submittedName>
</protein>
<keyword evidence="2 4" id="KW-0863">Zinc-finger</keyword>
<dbReference type="Proteomes" id="UP000516314">
    <property type="component" value="Chromosome 2"/>
</dbReference>